<evidence type="ECO:0000313" key="2">
    <source>
        <dbReference type="EMBL" id="EHP85477.1"/>
    </source>
</evidence>
<evidence type="ECO:0000313" key="3">
    <source>
        <dbReference type="Proteomes" id="UP000003706"/>
    </source>
</evidence>
<feature type="domain" description="OB" evidence="1">
    <location>
        <begin position="41"/>
        <end position="108"/>
    </location>
</feature>
<dbReference type="AlphaFoldDB" id="H1KZX4"/>
<dbReference type="InterPro" id="IPR012340">
    <property type="entry name" value="NA-bd_OB-fold"/>
</dbReference>
<name>H1KZX4_9EURY</name>
<protein>
    <submittedName>
        <fullName evidence="2">Nucleic acid binding OB-fold tRNA/helicase-type</fullName>
    </submittedName>
</protein>
<dbReference type="EMBL" id="AGJL01000034">
    <property type="protein sequence ID" value="EHP85477.1"/>
    <property type="molecule type" value="Genomic_DNA"/>
</dbReference>
<dbReference type="Pfam" id="PF01336">
    <property type="entry name" value="tRNA_anti-codon"/>
    <property type="match status" value="1"/>
</dbReference>
<gene>
    <name evidence="2" type="ORF">MetfoDRAFT_1348</name>
</gene>
<dbReference type="CDD" id="cd03524">
    <property type="entry name" value="RPA2_OBF_family"/>
    <property type="match status" value="1"/>
</dbReference>
<keyword evidence="2" id="KW-0347">Helicase</keyword>
<keyword evidence="3" id="KW-1185">Reference proteome</keyword>
<dbReference type="Gene3D" id="2.40.50.140">
    <property type="entry name" value="Nucleic acid-binding proteins"/>
    <property type="match status" value="1"/>
</dbReference>
<evidence type="ECO:0000259" key="1">
    <source>
        <dbReference type="Pfam" id="PF01336"/>
    </source>
</evidence>
<comment type="caution">
    <text evidence="2">The sequence shown here is derived from an EMBL/GenBank/DDBJ whole genome shotgun (WGS) entry which is preliminary data.</text>
</comment>
<dbReference type="Proteomes" id="UP000003706">
    <property type="component" value="Unassembled WGS sequence"/>
</dbReference>
<proteinExistence type="predicted"/>
<dbReference type="InterPro" id="IPR004365">
    <property type="entry name" value="NA-bd_OB_tRNA"/>
</dbReference>
<dbReference type="RefSeq" id="WP_007044777.1">
    <property type="nucleotide sequence ID" value="NZ_AGJL01000034.1"/>
</dbReference>
<organism evidence="2 3">
    <name type="scientific">Methanotorris formicicus Mc-S-70</name>
    <dbReference type="NCBI Taxonomy" id="647171"/>
    <lineage>
        <taxon>Archaea</taxon>
        <taxon>Methanobacteriati</taxon>
        <taxon>Methanobacteriota</taxon>
        <taxon>Methanomada group</taxon>
        <taxon>Methanococci</taxon>
        <taxon>Methanococcales</taxon>
        <taxon>Methanocaldococcaceae</taxon>
        <taxon>Methanotorris</taxon>
    </lineage>
</organism>
<dbReference type="OrthoDB" id="85479at2157"/>
<dbReference type="STRING" id="647171.MetfoDRAFT_1348"/>
<dbReference type="GO" id="GO:0003676">
    <property type="term" value="F:nucleic acid binding"/>
    <property type="evidence" value="ECO:0007669"/>
    <property type="project" value="InterPro"/>
</dbReference>
<keyword evidence="2" id="KW-0067">ATP-binding</keyword>
<dbReference type="GO" id="GO:0004386">
    <property type="term" value="F:helicase activity"/>
    <property type="evidence" value="ECO:0007669"/>
    <property type="project" value="UniProtKB-KW"/>
</dbReference>
<dbReference type="SUPFAM" id="SSF50249">
    <property type="entry name" value="Nucleic acid-binding proteins"/>
    <property type="match status" value="1"/>
</dbReference>
<keyword evidence="2" id="KW-0547">Nucleotide-binding</keyword>
<accession>H1KZX4</accession>
<reference evidence="2 3" key="1">
    <citation type="submission" date="2011-09" db="EMBL/GenBank/DDBJ databases">
        <title>The draft genome of Methanotorris formicicus Mc-S-70.</title>
        <authorList>
            <consortium name="US DOE Joint Genome Institute (JGI-PGF)"/>
            <person name="Lucas S."/>
            <person name="Han J."/>
            <person name="Lapidus A."/>
            <person name="Cheng J.-F."/>
            <person name="Goodwin L."/>
            <person name="Pitluck S."/>
            <person name="Peters L."/>
            <person name="Land M.L."/>
            <person name="Hauser L."/>
            <person name="Sieprawska-Lupa M."/>
            <person name="Takai K."/>
            <person name="Miyazaki J."/>
            <person name="Whitman W."/>
            <person name="Woyke T.J."/>
        </authorList>
    </citation>
    <scope>NUCLEOTIDE SEQUENCE [LARGE SCALE GENOMIC DNA]</scope>
    <source>
        <strain evidence="2 3">Mc-S-70</strain>
    </source>
</reference>
<keyword evidence="2" id="KW-0378">Hydrolase</keyword>
<sequence>MRLTAKRIPLKAISEGNYVVTEGRWESNYLEHPIYGKVSRVAVYGVVISKYENKVKEVCSITVDDFTGDIRVVGFRGMAKYLEKFDVGDIVLVVGKLKKGIRDEIYISPEIVRKVSINHLFLNAIENFKVGENEV</sequence>